<reference evidence="1" key="1">
    <citation type="submission" date="2019-12" db="EMBL/GenBank/DDBJ databases">
        <title>Genome sequencing and annotation of Brassica cretica.</title>
        <authorList>
            <person name="Studholme D.J."/>
            <person name="Sarris P."/>
        </authorList>
    </citation>
    <scope>NUCLEOTIDE SEQUENCE</scope>
    <source>
        <strain evidence="1">PFS-109/04</strain>
        <tissue evidence="1">Leaf</tissue>
    </source>
</reference>
<protein>
    <submittedName>
        <fullName evidence="1">Uncharacterized protein</fullName>
    </submittedName>
</protein>
<sequence length="112" mass="12522">MATNKSSSFFHLFAPPLVPDYSRLKLCLLSANLCYQKQGQILLSFLRRQPERGIVYLLSSFPLIVFSPTATRKRLEVIELVGVLVVLNRIESLMLHGFLLAQAGKGSSRTAE</sequence>
<proteinExistence type="predicted"/>
<accession>A0A8S9RZH7</accession>
<gene>
    <name evidence="1" type="ORF">F2Q69_00030462</name>
</gene>
<evidence type="ECO:0000313" key="1">
    <source>
        <dbReference type="EMBL" id="KAF3585512.1"/>
    </source>
</evidence>
<organism evidence="1 2">
    <name type="scientific">Brassica cretica</name>
    <name type="common">Mustard</name>
    <dbReference type="NCBI Taxonomy" id="69181"/>
    <lineage>
        <taxon>Eukaryota</taxon>
        <taxon>Viridiplantae</taxon>
        <taxon>Streptophyta</taxon>
        <taxon>Embryophyta</taxon>
        <taxon>Tracheophyta</taxon>
        <taxon>Spermatophyta</taxon>
        <taxon>Magnoliopsida</taxon>
        <taxon>eudicotyledons</taxon>
        <taxon>Gunneridae</taxon>
        <taxon>Pentapetalae</taxon>
        <taxon>rosids</taxon>
        <taxon>malvids</taxon>
        <taxon>Brassicales</taxon>
        <taxon>Brassicaceae</taxon>
        <taxon>Brassiceae</taxon>
        <taxon>Brassica</taxon>
    </lineage>
</organism>
<comment type="caution">
    <text evidence="1">The sequence shown here is derived from an EMBL/GenBank/DDBJ whole genome shotgun (WGS) entry which is preliminary data.</text>
</comment>
<name>A0A8S9RZH7_BRACR</name>
<evidence type="ECO:0000313" key="2">
    <source>
        <dbReference type="Proteomes" id="UP000712600"/>
    </source>
</evidence>
<dbReference type="EMBL" id="QGKX02000088">
    <property type="protein sequence ID" value="KAF3585512.1"/>
    <property type="molecule type" value="Genomic_DNA"/>
</dbReference>
<dbReference type="Proteomes" id="UP000712600">
    <property type="component" value="Unassembled WGS sequence"/>
</dbReference>
<dbReference type="AlphaFoldDB" id="A0A8S9RZH7"/>